<keyword evidence="3 10" id="KW-0444">Lipid biosynthesis</keyword>
<dbReference type="CDD" id="cd05236">
    <property type="entry name" value="FAR-N_SDR_e"/>
    <property type="match status" value="1"/>
</dbReference>
<evidence type="ECO:0000256" key="5">
    <source>
        <dbReference type="ARBA" id="ARBA00022857"/>
    </source>
</evidence>
<feature type="domain" description="Thioester reductase (TE)" evidence="12">
    <location>
        <begin position="19"/>
        <end position="286"/>
    </location>
</feature>
<evidence type="ECO:0000256" key="1">
    <source>
        <dbReference type="ARBA" id="ARBA00004141"/>
    </source>
</evidence>
<keyword evidence="10" id="KW-0560">Oxidoreductase</keyword>
<feature type="transmembrane region" description="Helical" evidence="10">
    <location>
        <begin position="471"/>
        <end position="488"/>
    </location>
</feature>
<dbReference type="GO" id="GO:0035336">
    <property type="term" value="P:long-chain fatty-acyl-CoA metabolic process"/>
    <property type="evidence" value="ECO:0007669"/>
    <property type="project" value="TreeGrafter"/>
</dbReference>
<keyword evidence="6 10" id="KW-1133">Transmembrane helix</keyword>
<dbReference type="SUPFAM" id="SSF51735">
    <property type="entry name" value="NAD(P)-binding Rossmann-fold domains"/>
    <property type="match status" value="1"/>
</dbReference>
<accession>A0A9R1TF03</accession>
<dbReference type="InterPro" id="IPR026055">
    <property type="entry name" value="FAR"/>
</dbReference>
<comment type="catalytic activity">
    <reaction evidence="9 10">
        <text>a long-chain fatty acyl-CoA + 2 NADPH + 2 H(+) = a long-chain primary fatty alcohol + 2 NADP(+) + CoA</text>
        <dbReference type="Rhea" id="RHEA:52716"/>
        <dbReference type="ChEBI" id="CHEBI:15378"/>
        <dbReference type="ChEBI" id="CHEBI:57287"/>
        <dbReference type="ChEBI" id="CHEBI:57783"/>
        <dbReference type="ChEBI" id="CHEBI:58349"/>
        <dbReference type="ChEBI" id="CHEBI:77396"/>
        <dbReference type="ChEBI" id="CHEBI:83139"/>
        <dbReference type="EC" id="1.2.1.84"/>
    </reaction>
</comment>
<dbReference type="InterPro" id="IPR033640">
    <property type="entry name" value="FAR_C"/>
</dbReference>
<keyword evidence="8 10" id="KW-0472">Membrane</keyword>
<dbReference type="EC" id="1.2.1.84" evidence="10"/>
<keyword evidence="5 10" id="KW-0521">NADP</keyword>
<gene>
    <name evidence="14 15" type="primary">LOC105269407</name>
</gene>
<comment type="similarity">
    <text evidence="2 10">Belongs to the fatty acyl-CoA reductase family.</text>
</comment>
<evidence type="ECO:0000256" key="4">
    <source>
        <dbReference type="ARBA" id="ARBA00022692"/>
    </source>
</evidence>
<protein>
    <recommendedName>
        <fullName evidence="10">Fatty acyl-CoA reductase</fullName>
        <ecNumber evidence="10">1.2.1.84</ecNumber>
    </recommendedName>
</protein>
<dbReference type="Proteomes" id="UP000694866">
    <property type="component" value="Unplaced"/>
</dbReference>
<comment type="function">
    <text evidence="10">Catalyzes the reduction of fatty acyl-CoA to fatty alcohols.</text>
</comment>
<keyword evidence="7 10" id="KW-0443">Lipid metabolism</keyword>
<feature type="domain" description="Fatty acyl-CoA reductase C-terminal" evidence="11">
    <location>
        <begin position="359"/>
        <end position="450"/>
    </location>
</feature>
<dbReference type="Gene3D" id="3.40.50.720">
    <property type="entry name" value="NAD(P)-binding Rossmann-like Domain"/>
    <property type="match status" value="1"/>
</dbReference>
<dbReference type="OrthoDB" id="429813at2759"/>
<organism evidence="13 15">
    <name type="scientific">Fopius arisanus</name>
    <dbReference type="NCBI Taxonomy" id="64838"/>
    <lineage>
        <taxon>Eukaryota</taxon>
        <taxon>Metazoa</taxon>
        <taxon>Ecdysozoa</taxon>
        <taxon>Arthropoda</taxon>
        <taxon>Hexapoda</taxon>
        <taxon>Insecta</taxon>
        <taxon>Pterygota</taxon>
        <taxon>Neoptera</taxon>
        <taxon>Endopterygota</taxon>
        <taxon>Hymenoptera</taxon>
        <taxon>Apocrita</taxon>
        <taxon>Ichneumonoidea</taxon>
        <taxon>Braconidae</taxon>
        <taxon>Opiinae</taxon>
        <taxon>Fopius</taxon>
    </lineage>
</organism>
<dbReference type="GO" id="GO:0080019">
    <property type="term" value="F:alcohol-forming very long-chain fatty acyl-CoA reductase activity"/>
    <property type="evidence" value="ECO:0007669"/>
    <property type="project" value="InterPro"/>
</dbReference>
<evidence type="ECO:0000256" key="8">
    <source>
        <dbReference type="ARBA" id="ARBA00023136"/>
    </source>
</evidence>
<dbReference type="GeneID" id="105269407"/>
<dbReference type="KEGG" id="fas:105269407"/>
<proteinExistence type="inferred from homology"/>
<sequence>MCAEALSVVNFYEEKSILITGATGGIGKLLIEKLLRSCPNIGKIYVLLRSKRGESATQRINNLVNTPIFHKLRGSDPGILSKVVMIEGDLCQPDLGISETNREELMKNVSVVFHCAAILQFDLSLEDALSINVFGTRRLLLLCYRMTKIEAFVHVSTLYSTCNQSKIEECIPSIPVLNGRLDFNKSVREFVMEIPEDVVKDWPNTYSFSKALAEIMLNAHKGTLPISIVRPSIVLATLREPMPGWIDNFYGPTLSISNGALGILRSVICDGEKIGDIIPSDLVVNLLVTVGCKTKYQGTSVIKVYNSCTGRQNPMRMKQLLDDCQKYSRMYPLMKAVRYPNLTYRSSYLVHWIVSKFQHRLLSYILDFVALFTSKKGRMIRIHNTLSRILATLDYFTLRQWAVDDCNVQRLINEMSEKEKDLFYFDPKIIDWKLYVKIYSLGIRRHLFKESMDDIEEAKARMANLYWMERSLQLFMSVASVMTVYYWIKSRSSRHQ</sequence>
<evidence type="ECO:0000256" key="3">
    <source>
        <dbReference type="ARBA" id="ARBA00022516"/>
    </source>
</evidence>
<dbReference type="AlphaFoldDB" id="A0A9R1U5K9"/>
<evidence type="ECO:0000259" key="12">
    <source>
        <dbReference type="Pfam" id="PF07993"/>
    </source>
</evidence>
<name>A0A9R1U5K9_9HYME</name>
<dbReference type="Pfam" id="PF03015">
    <property type="entry name" value="Sterile"/>
    <property type="match status" value="1"/>
</dbReference>
<evidence type="ECO:0000256" key="7">
    <source>
        <dbReference type="ARBA" id="ARBA00023098"/>
    </source>
</evidence>
<evidence type="ECO:0000313" key="15">
    <source>
        <dbReference type="RefSeq" id="XP_011307906.1"/>
    </source>
</evidence>
<evidence type="ECO:0000259" key="11">
    <source>
        <dbReference type="Pfam" id="PF03015"/>
    </source>
</evidence>
<dbReference type="RefSeq" id="XP_011307906.1">
    <property type="nucleotide sequence ID" value="XM_011309604.1"/>
</dbReference>
<comment type="subcellular location">
    <subcellularLocation>
        <location evidence="1">Membrane</location>
        <topology evidence="1">Multi-pass membrane protein</topology>
    </subcellularLocation>
</comment>
<dbReference type="GO" id="GO:0005777">
    <property type="term" value="C:peroxisome"/>
    <property type="evidence" value="ECO:0007669"/>
    <property type="project" value="TreeGrafter"/>
</dbReference>
<dbReference type="Pfam" id="PF07993">
    <property type="entry name" value="NAD_binding_4"/>
    <property type="match status" value="1"/>
</dbReference>
<dbReference type="CDD" id="cd09071">
    <property type="entry name" value="FAR_C"/>
    <property type="match status" value="1"/>
</dbReference>
<keyword evidence="4 10" id="KW-0812">Transmembrane</keyword>
<dbReference type="FunFam" id="3.40.50.720:FF:000143">
    <property type="entry name" value="Fatty acyl-CoA reductase"/>
    <property type="match status" value="1"/>
</dbReference>
<dbReference type="GO" id="GO:0016020">
    <property type="term" value="C:membrane"/>
    <property type="evidence" value="ECO:0007669"/>
    <property type="project" value="UniProtKB-SubCell"/>
</dbReference>
<dbReference type="PANTHER" id="PTHR11011">
    <property type="entry name" value="MALE STERILITY PROTEIN 2-RELATED"/>
    <property type="match status" value="1"/>
</dbReference>
<reference evidence="14 15" key="1">
    <citation type="submission" date="2025-04" db="UniProtKB">
        <authorList>
            <consortium name="RefSeq"/>
        </authorList>
    </citation>
    <scope>IDENTIFICATION</scope>
    <source>
        <strain evidence="14 15">USDA-PBARC FA_bdor</strain>
        <tissue evidence="14 15">Whole organism</tissue>
    </source>
</reference>
<evidence type="ECO:0000256" key="10">
    <source>
        <dbReference type="RuleBase" id="RU363097"/>
    </source>
</evidence>
<evidence type="ECO:0000256" key="2">
    <source>
        <dbReference type="ARBA" id="ARBA00005928"/>
    </source>
</evidence>
<accession>A0A9R1U5K9</accession>
<dbReference type="InterPro" id="IPR036291">
    <property type="entry name" value="NAD(P)-bd_dom_sf"/>
</dbReference>
<evidence type="ECO:0000313" key="13">
    <source>
        <dbReference type="Proteomes" id="UP000694866"/>
    </source>
</evidence>
<dbReference type="InterPro" id="IPR013120">
    <property type="entry name" value="FAR_NAD-bd"/>
</dbReference>
<evidence type="ECO:0000256" key="9">
    <source>
        <dbReference type="ARBA" id="ARBA00052530"/>
    </source>
</evidence>
<evidence type="ECO:0000256" key="6">
    <source>
        <dbReference type="ARBA" id="ARBA00022989"/>
    </source>
</evidence>
<keyword evidence="13" id="KW-1185">Reference proteome</keyword>
<dbReference type="GO" id="GO:0102965">
    <property type="term" value="F:alcohol-forming long-chain fatty acyl-CoA reductase activity"/>
    <property type="evidence" value="ECO:0007669"/>
    <property type="project" value="UniProtKB-EC"/>
</dbReference>
<dbReference type="RefSeq" id="XP_011307905.1">
    <property type="nucleotide sequence ID" value="XM_011309603.1"/>
</dbReference>
<dbReference type="PANTHER" id="PTHR11011:SF116">
    <property type="entry name" value="FATTY ACYL-COA REDUCTASE CG5065-RELATED"/>
    <property type="match status" value="1"/>
</dbReference>
<evidence type="ECO:0000313" key="14">
    <source>
        <dbReference type="RefSeq" id="XP_011307905.1"/>
    </source>
</evidence>